<evidence type="ECO:0000313" key="3">
    <source>
        <dbReference type="EMBL" id="EJT79315.1"/>
    </source>
</evidence>
<feature type="compositionally biased region" description="Basic and acidic residues" evidence="1">
    <location>
        <begin position="214"/>
        <end position="238"/>
    </location>
</feature>
<dbReference type="Proteomes" id="UP000006039">
    <property type="component" value="Unassembled WGS sequence"/>
</dbReference>
<feature type="compositionally biased region" description="Low complexity" evidence="1">
    <location>
        <begin position="245"/>
        <end position="279"/>
    </location>
</feature>
<dbReference type="GeneID" id="20344858"/>
<reference evidence="4" key="4">
    <citation type="journal article" date="2015" name="G3 (Bethesda)">
        <title>Genome sequences of three phytopathogenic species of the Magnaporthaceae family of fungi.</title>
        <authorList>
            <person name="Okagaki L.H."/>
            <person name="Nunes C.C."/>
            <person name="Sailsbery J."/>
            <person name="Clay B."/>
            <person name="Brown D."/>
            <person name="John T."/>
            <person name="Oh Y."/>
            <person name="Young N."/>
            <person name="Fitzgerald M."/>
            <person name="Haas B.J."/>
            <person name="Zeng Q."/>
            <person name="Young S."/>
            <person name="Adiconis X."/>
            <person name="Fan L."/>
            <person name="Levin J.Z."/>
            <person name="Mitchell T.K."/>
            <person name="Okubara P.A."/>
            <person name="Farman M.L."/>
            <person name="Kohn L.M."/>
            <person name="Birren B."/>
            <person name="Ma L.-J."/>
            <person name="Dean R.A."/>
        </authorList>
    </citation>
    <scope>NUCLEOTIDE SEQUENCE</scope>
    <source>
        <strain evidence="4">R3-111a-1</strain>
    </source>
</reference>
<sequence>MNNTTDIPNIYYAGESDPNGRIIFWFAIVFAIVLVTIPLISCLLVWSDQRRQEAAALDKGDNNPSRTNEHHPQRADYTSLPSEATLVALHSLRHRKSLPELSVDADLDAGERRQRETSAQPSSAPTEPLCARPPLSIPHPQPATAAAAAAAAAGMEANPPPFGSGPRLQRRVEADVPTPGVMAIIVLSVLAFIFALSCGFARLRRDAVLFQRAAEDQRADRREQRERLRTARREERAASRRGQYAGASDPALAGPSSAAAGEGPSSDAGGWSSPIVVVAEPPPVHHRRRRQRGDSVDVDIEMQSQAGPSRGQSHPRSPRSRSHHGSSSLD</sequence>
<name>J3NT02_GAET3</name>
<feature type="transmembrane region" description="Helical" evidence="2">
    <location>
        <begin position="180"/>
        <end position="203"/>
    </location>
</feature>
<dbReference type="EnsemblFungi" id="EJT79315">
    <property type="protein sequence ID" value="EJT79315"/>
    <property type="gene ID" value="GGTG_04400"/>
</dbReference>
<feature type="region of interest" description="Disordered" evidence="1">
    <location>
        <begin position="103"/>
        <end position="164"/>
    </location>
</feature>
<dbReference type="RefSeq" id="XP_009220460.1">
    <property type="nucleotide sequence ID" value="XM_009222196.1"/>
</dbReference>
<feature type="region of interest" description="Disordered" evidence="1">
    <location>
        <begin position="56"/>
        <end position="80"/>
    </location>
</feature>
<accession>J3NT02</accession>
<dbReference type="VEuPathDB" id="FungiDB:GGTG_04400"/>
<feature type="transmembrane region" description="Helical" evidence="2">
    <location>
        <begin position="22"/>
        <end position="46"/>
    </location>
</feature>
<dbReference type="EMBL" id="GL385396">
    <property type="protein sequence ID" value="EJT79315.1"/>
    <property type="molecule type" value="Genomic_DNA"/>
</dbReference>
<evidence type="ECO:0000256" key="2">
    <source>
        <dbReference type="SAM" id="Phobius"/>
    </source>
</evidence>
<dbReference type="HOGENOM" id="CLU_790058_0_0_1"/>
<dbReference type="eggNOG" id="ENOG502RN92">
    <property type="taxonomic scope" value="Eukaryota"/>
</dbReference>
<reference evidence="3" key="2">
    <citation type="submission" date="2010-07" db="EMBL/GenBank/DDBJ databases">
        <authorList>
            <consortium name="The Broad Institute Genome Sequencing Platform"/>
            <consortium name="Broad Institute Genome Sequencing Center for Infectious Disease"/>
            <person name="Ma L.-J."/>
            <person name="Dead R."/>
            <person name="Young S."/>
            <person name="Zeng Q."/>
            <person name="Koehrsen M."/>
            <person name="Alvarado L."/>
            <person name="Berlin A."/>
            <person name="Chapman S.B."/>
            <person name="Chen Z."/>
            <person name="Freedman E."/>
            <person name="Gellesch M."/>
            <person name="Goldberg J."/>
            <person name="Griggs A."/>
            <person name="Gujja S."/>
            <person name="Heilman E.R."/>
            <person name="Heiman D."/>
            <person name="Hepburn T."/>
            <person name="Howarth C."/>
            <person name="Jen D."/>
            <person name="Larson L."/>
            <person name="Mehta T."/>
            <person name="Neiman D."/>
            <person name="Pearson M."/>
            <person name="Roberts A."/>
            <person name="Saif S."/>
            <person name="Shea T."/>
            <person name="Shenoy N."/>
            <person name="Sisk P."/>
            <person name="Stolte C."/>
            <person name="Sykes S."/>
            <person name="Walk T."/>
            <person name="White J."/>
            <person name="Yandava C."/>
            <person name="Haas B."/>
            <person name="Nusbaum C."/>
            <person name="Birren B."/>
        </authorList>
    </citation>
    <scope>NUCLEOTIDE SEQUENCE</scope>
    <source>
        <strain evidence="3">R3-111a-1</strain>
    </source>
</reference>
<evidence type="ECO:0000256" key="1">
    <source>
        <dbReference type="SAM" id="MobiDB-lite"/>
    </source>
</evidence>
<dbReference type="AlphaFoldDB" id="J3NT02"/>
<feature type="compositionally biased region" description="Low complexity" evidence="1">
    <location>
        <begin position="142"/>
        <end position="157"/>
    </location>
</feature>
<protein>
    <submittedName>
        <fullName evidence="3 4">Uncharacterized protein</fullName>
    </submittedName>
</protein>
<evidence type="ECO:0000313" key="4">
    <source>
        <dbReference type="EnsemblFungi" id="EJT79315"/>
    </source>
</evidence>
<feature type="compositionally biased region" description="Basic and acidic residues" evidence="1">
    <location>
        <begin position="56"/>
        <end position="74"/>
    </location>
</feature>
<gene>
    <name evidence="4" type="primary">20344858</name>
    <name evidence="3" type="ORF">GGTG_04400</name>
</gene>
<keyword evidence="2" id="KW-0472">Membrane</keyword>
<reference evidence="3" key="3">
    <citation type="submission" date="2010-09" db="EMBL/GenBank/DDBJ databases">
        <title>Annotation of Gaeumannomyces graminis var. tritici R3-111a-1.</title>
        <authorList>
            <consortium name="The Broad Institute Genome Sequencing Platform"/>
            <person name="Ma L.-J."/>
            <person name="Dead R."/>
            <person name="Young S.K."/>
            <person name="Zeng Q."/>
            <person name="Gargeya S."/>
            <person name="Fitzgerald M."/>
            <person name="Haas B."/>
            <person name="Abouelleil A."/>
            <person name="Alvarado L."/>
            <person name="Arachchi H.M."/>
            <person name="Berlin A."/>
            <person name="Brown A."/>
            <person name="Chapman S.B."/>
            <person name="Chen Z."/>
            <person name="Dunbar C."/>
            <person name="Freedman E."/>
            <person name="Gearin G."/>
            <person name="Gellesch M."/>
            <person name="Goldberg J."/>
            <person name="Griggs A."/>
            <person name="Gujja S."/>
            <person name="Heiman D."/>
            <person name="Howarth C."/>
            <person name="Larson L."/>
            <person name="Lui A."/>
            <person name="MacDonald P.J.P."/>
            <person name="Mehta T."/>
            <person name="Montmayeur A."/>
            <person name="Murphy C."/>
            <person name="Neiman D."/>
            <person name="Pearson M."/>
            <person name="Priest M."/>
            <person name="Roberts A."/>
            <person name="Saif S."/>
            <person name="Shea T."/>
            <person name="Shenoy N."/>
            <person name="Sisk P."/>
            <person name="Stolte C."/>
            <person name="Sykes S."/>
            <person name="Yandava C."/>
            <person name="Wortman J."/>
            <person name="Nusbaum C."/>
            <person name="Birren B."/>
        </authorList>
    </citation>
    <scope>NUCLEOTIDE SEQUENCE</scope>
    <source>
        <strain evidence="3">R3-111a-1</strain>
    </source>
</reference>
<keyword evidence="5" id="KW-1185">Reference proteome</keyword>
<keyword evidence="2" id="KW-0812">Transmembrane</keyword>
<keyword evidence="2" id="KW-1133">Transmembrane helix</keyword>
<proteinExistence type="predicted"/>
<dbReference type="OrthoDB" id="10669178at2759"/>
<reference evidence="5" key="1">
    <citation type="submission" date="2010-07" db="EMBL/GenBank/DDBJ databases">
        <title>The genome sequence of Gaeumannomyces graminis var. tritici strain R3-111a-1.</title>
        <authorList>
            <consortium name="The Broad Institute Genome Sequencing Platform"/>
            <person name="Ma L.-J."/>
            <person name="Dead R."/>
            <person name="Young S."/>
            <person name="Zeng Q."/>
            <person name="Koehrsen M."/>
            <person name="Alvarado L."/>
            <person name="Berlin A."/>
            <person name="Chapman S.B."/>
            <person name="Chen Z."/>
            <person name="Freedman E."/>
            <person name="Gellesch M."/>
            <person name="Goldberg J."/>
            <person name="Griggs A."/>
            <person name="Gujja S."/>
            <person name="Heilman E.R."/>
            <person name="Heiman D."/>
            <person name="Hepburn T."/>
            <person name="Howarth C."/>
            <person name="Jen D."/>
            <person name="Larson L."/>
            <person name="Mehta T."/>
            <person name="Neiman D."/>
            <person name="Pearson M."/>
            <person name="Roberts A."/>
            <person name="Saif S."/>
            <person name="Shea T."/>
            <person name="Shenoy N."/>
            <person name="Sisk P."/>
            <person name="Stolte C."/>
            <person name="Sykes S."/>
            <person name="Walk T."/>
            <person name="White J."/>
            <person name="Yandava C."/>
            <person name="Haas B."/>
            <person name="Nusbaum C."/>
            <person name="Birren B."/>
        </authorList>
    </citation>
    <scope>NUCLEOTIDE SEQUENCE [LARGE SCALE GENOMIC DNA]</scope>
    <source>
        <strain evidence="5">R3-111a-1</strain>
    </source>
</reference>
<organism evidence="3">
    <name type="scientific">Gaeumannomyces tritici (strain R3-111a-1)</name>
    <name type="common">Wheat and barley take-all root rot fungus</name>
    <name type="synonym">Gaeumannomyces graminis var. tritici</name>
    <dbReference type="NCBI Taxonomy" id="644352"/>
    <lineage>
        <taxon>Eukaryota</taxon>
        <taxon>Fungi</taxon>
        <taxon>Dikarya</taxon>
        <taxon>Ascomycota</taxon>
        <taxon>Pezizomycotina</taxon>
        <taxon>Sordariomycetes</taxon>
        <taxon>Sordariomycetidae</taxon>
        <taxon>Magnaporthales</taxon>
        <taxon>Magnaporthaceae</taxon>
        <taxon>Gaeumannomyces</taxon>
    </lineage>
</organism>
<evidence type="ECO:0000313" key="5">
    <source>
        <dbReference type="Proteomes" id="UP000006039"/>
    </source>
</evidence>
<feature type="region of interest" description="Disordered" evidence="1">
    <location>
        <begin position="214"/>
        <end position="330"/>
    </location>
</feature>
<reference evidence="4" key="5">
    <citation type="submission" date="2018-04" db="UniProtKB">
        <authorList>
            <consortium name="EnsemblFungi"/>
        </authorList>
    </citation>
    <scope>IDENTIFICATION</scope>
    <source>
        <strain evidence="4">R3-111a-1</strain>
    </source>
</reference>